<keyword evidence="1" id="KW-1133">Transmembrane helix</keyword>
<dbReference type="AlphaFoldDB" id="A0AAJ6BHC9"/>
<sequence length="142" mass="16967">MSANKMYSIPDRFRRIENLHIFFWLLKDICWCMTWRTLGIIMLIPTLTVAILITWQTRKLKAELFHNLAVAFWICANGYWMIIEFFGYDEQLRIFTVIPFSIGLFFIVIYYVYVRPREMRKEKLVTISVEVPETTLQVAQSA</sequence>
<gene>
    <name evidence="2" type="ORF">P0Y53_25035</name>
</gene>
<name>A0AAJ6BHC9_9BACT</name>
<dbReference type="EMBL" id="CP119311">
    <property type="protein sequence ID" value="WEK35764.1"/>
    <property type="molecule type" value="Genomic_DNA"/>
</dbReference>
<evidence type="ECO:0000313" key="2">
    <source>
        <dbReference type="EMBL" id="WEK35764.1"/>
    </source>
</evidence>
<organism evidence="2 3">
    <name type="scientific">Candidatus Pseudobacter hemicellulosilyticus</name>
    <dbReference type="NCBI Taxonomy" id="3121375"/>
    <lineage>
        <taxon>Bacteria</taxon>
        <taxon>Pseudomonadati</taxon>
        <taxon>Bacteroidota</taxon>
        <taxon>Chitinophagia</taxon>
        <taxon>Chitinophagales</taxon>
        <taxon>Chitinophagaceae</taxon>
        <taxon>Pseudobacter</taxon>
    </lineage>
</organism>
<evidence type="ECO:0000313" key="3">
    <source>
        <dbReference type="Proteomes" id="UP001220610"/>
    </source>
</evidence>
<dbReference type="Proteomes" id="UP001220610">
    <property type="component" value="Chromosome"/>
</dbReference>
<feature type="transmembrane region" description="Helical" evidence="1">
    <location>
        <begin position="67"/>
        <end position="88"/>
    </location>
</feature>
<feature type="transmembrane region" description="Helical" evidence="1">
    <location>
        <begin position="94"/>
        <end position="113"/>
    </location>
</feature>
<protein>
    <submittedName>
        <fullName evidence="2">Uncharacterized protein</fullName>
    </submittedName>
</protein>
<reference evidence="2" key="1">
    <citation type="submission" date="2023-03" db="EMBL/GenBank/DDBJ databases">
        <title>Andean soil-derived lignocellulolytic bacterial consortium as a source of novel taxa and putative plastic-active enzymes.</title>
        <authorList>
            <person name="Diaz-Garcia L."/>
            <person name="Chuvochina M."/>
            <person name="Feuerriegel G."/>
            <person name="Bunk B."/>
            <person name="Sproer C."/>
            <person name="Streit W.R."/>
            <person name="Rodriguez L.M."/>
            <person name="Overmann J."/>
            <person name="Jimenez D.J."/>
        </authorList>
    </citation>
    <scope>NUCLEOTIDE SEQUENCE</scope>
    <source>
        <strain evidence="2">MAG 7</strain>
    </source>
</reference>
<keyword evidence="1" id="KW-0812">Transmembrane</keyword>
<evidence type="ECO:0000256" key="1">
    <source>
        <dbReference type="SAM" id="Phobius"/>
    </source>
</evidence>
<feature type="transmembrane region" description="Helical" evidence="1">
    <location>
        <begin position="33"/>
        <end position="55"/>
    </location>
</feature>
<proteinExistence type="predicted"/>
<accession>A0AAJ6BHC9</accession>
<keyword evidence="1" id="KW-0472">Membrane</keyword>